<feature type="compositionally biased region" description="Pro residues" evidence="1">
    <location>
        <begin position="97"/>
        <end position="107"/>
    </location>
</feature>
<keyword evidence="3" id="KW-1185">Reference proteome</keyword>
<protein>
    <submittedName>
        <fullName evidence="2">Uncharacterized protein</fullName>
    </submittedName>
</protein>
<name>A0AAD4E920_9AGAM</name>
<dbReference type="GeneID" id="64665151"/>
<evidence type="ECO:0000313" key="3">
    <source>
        <dbReference type="Proteomes" id="UP001195769"/>
    </source>
</evidence>
<feature type="region of interest" description="Disordered" evidence="1">
    <location>
        <begin position="92"/>
        <end position="127"/>
    </location>
</feature>
<reference evidence="2" key="1">
    <citation type="journal article" date="2020" name="New Phytol.">
        <title>Comparative genomics reveals dynamic genome evolution in host specialist ectomycorrhizal fungi.</title>
        <authorList>
            <person name="Lofgren L.A."/>
            <person name="Nguyen N.H."/>
            <person name="Vilgalys R."/>
            <person name="Ruytinx J."/>
            <person name="Liao H.L."/>
            <person name="Branco S."/>
            <person name="Kuo A."/>
            <person name="LaButti K."/>
            <person name="Lipzen A."/>
            <person name="Andreopoulos W."/>
            <person name="Pangilinan J."/>
            <person name="Riley R."/>
            <person name="Hundley H."/>
            <person name="Na H."/>
            <person name="Barry K."/>
            <person name="Grigoriev I.V."/>
            <person name="Stajich J.E."/>
            <person name="Kennedy P.G."/>
        </authorList>
    </citation>
    <scope>NUCLEOTIDE SEQUENCE</scope>
    <source>
        <strain evidence="2">FC203</strain>
    </source>
</reference>
<dbReference type="RefSeq" id="XP_041227489.1">
    <property type="nucleotide sequence ID" value="XM_041370853.1"/>
</dbReference>
<accession>A0AAD4E920</accession>
<feature type="compositionally biased region" description="Polar residues" evidence="1">
    <location>
        <begin position="110"/>
        <end position="127"/>
    </location>
</feature>
<feature type="region of interest" description="Disordered" evidence="1">
    <location>
        <begin position="206"/>
        <end position="240"/>
    </location>
</feature>
<sequence>MNSFKKLFQKSHDDRTPSLKHSKSMSYGLSSQGSTRDPRADPVKPTYRGKAPLKTSDIVYIEQAPGILDIRRAQGLRDLTPPRAHFDMYADLLDQFPNPPPPPPRPPRSTLRTTSLNSKNSRPQLPLQKCNTSYHHVAGRQRTIQQRPSVACFSRPTATAYSSLVRKQQHETTDDQAVASVLQIADNQVCVAVSGRQADYVRVNSSAGRSHTSAPVPPACPIPTTHSQRPPISHSAYSSRTNLRRVPSRITIPRIAAPDHGQSYRPHNDYRDFLREQDPNVISAMINSYPKAPRDDPSQEPILFDMEDPSDFRKTLSYFIYLALAQGCPLDARADGSYRRIMNAGDPTGIVPEVGADWSQQVGNC</sequence>
<gene>
    <name evidence="2" type="ORF">F5891DRAFT_191091</name>
</gene>
<evidence type="ECO:0000256" key="1">
    <source>
        <dbReference type="SAM" id="MobiDB-lite"/>
    </source>
</evidence>
<comment type="caution">
    <text evidence="2">The sequence shown here is derived from an EMBL/GenBank/DDBJ whole genome shotgun (WGS) entry which is preliminary data.</text>
</comment>
<feature type="region of interest" description="Disordered" evidence="1">
    <location>
        <begin position="1"/>
        <end position="54"/>
    </location>
</feature>
<dbReference type="Proteomes" id="UP001195769">
    <property type="component" value="Unassembled WGS sequence"/>
</dbReference>
<dbReference type="AlphaFoldDB" id="A0AAD4E920"/>
<proteinExistence type="predicted"/>
<evidence type="ECO:0000313" key="2">
    <source>
        <dbReference type="EMBL" id="KAG1901914.1"/>
    </source>
</evidence>
<feature type="compositionally biased region" description="Polar residues" evidence="1">
    <location>
        <begin position="24"/>
        <end position="35"/>
    </location>
</feature>
<organism evidence="2 3">
    <name type="scientific">Suillus fuscotomentosus</name>
    <dbReference type="NCBI Taxonomy" id="1912939"/>
    <lineage>
        <taxon>Eukaryota</taxon>
        <taxon>Fungi</taxon>
        <taxon>Dikarya</taxon>
        <taxon>Basidiomycota</taxon>
        <taxon>Agaricomycotina</taxon>
        <taxon>Agaricomycetes</taxon>
        <taxon>Agaricomycetidae</taxon>
        <taxon>Boletales</taxon>
        <taxon>Suillineae</taxon>
        <taxon>Suillaceae</taxon>
        <taxon>Suillus</taxon>
    </lineage>
</organism>
<dbReference type="EMBL" id="JABBWK010000019">
    <property type="protein sequence ID" value="KAG1901914.1"/>
    <property type="molecule type" value="Genomic_DNA"/>
</dbReference>
<feature type="compositionally biased region" description="Polar residues" evidence="1">
    <location>
        <begin position="224"/>
        <end position="240"/>
    </location>
</feature>